<keyword evidence="5" id="KW-0812">Transmembrane</keyword>
<dbReference type="PANTHER" id="PTHR46158:SF10">
    <property type="entry name" value="RING-CH-TYPE DOMAIN-CONTAINING PROTEIN"/>
    <property type="match status" value="1"/>
</dbReference>
<dbReference type="InterPro" id="IPR011016">
    <property type="entry name" value="Znf_RING-CH"/>
</dbReference>
<feature type="transmembrane region" description="Helical" evidence="5">
    <location>
        <begin position="407"/>
        <end position="427"/>
    </location>
</feature>
<keyword evidence="2" id="KW-0863">Zinc-finger</keyword>
<evidence type="ECO:0000256" key="4">
    <source>
        <dbReference type="SAM" id="MobiDB-lite"/>
    </source>
</evidence>
<keyword evidence="8" id="KW-1185">Reference proteome</keyword>
<sequence>MGDDDEPVAKQIDINHYTVNPPLQWGGNSGEIEETATNQHSMRPDLVLEIPSKILDDTGVEFVRINMPLTPSPTPKRVNFSPIPSPRFSRINKSQGSSSSKYKSTINSLLPKLSFKYRNTSSDIEKAAILALGGSFEIQPKHQFSRTSSLKKIFTPRMKSSTSLPVTPISHSNPESMHGVISTDPLSSAKGGPQLPIHRSRSVPLLNKDGSSRQLDSSGGVFRVIPTTTQVHEGNITTTISMVPTNDTDGNDNSHDDIPEEEAVCRICLEELGEGADTLKMECSCKGELALAHQKCAIKWFSIKGNKTCDVCKKEVQNLPVTLLRVQNVQGLNLRGISGQRSEVAQYRFWQDVPILVIVSMLAYFCFLEQLLVKKMGTSAISVSLPFSCILGLLASMTSSTMVRRKYVWIFAAFQFGLVVVSAHLFYSLVHMQAILAILLSTFVGFGVTICGTSLLAEVLEWRRSRLARPNEQHGSQEVAQPQQPVTAPESRSDPDAVQGTGVS</sequence>
<evidence type="ECO:0000259" key="6">
    <source>
        <dbReference type="PROSITE" id="PS51292"/>
    </source>
</evidence>
<keyword evidence="5" id="KW-0472">Membrane</keyword>
<evidence type="ECO:0000256" key="2">
    <source>
        <dbReference type="ARBA" id="ARBA00022771"/>
    </source>
</evidence>
<dbReference type="InParanoid" id="A0A1Q3B9N2"/>
<feature type="domain" description="RING-CH-type" evidence="6">
    <location>
        <begin position="257"/>
        <end position="319"/>
    </location>
</feature>
<feature type="transmembrane region" description="Helical" evidence="5">
    <location>
        <begin position="433"/>
        <end position="457"/>
    </location>
</feature>
<feature type="transmembrane region" description="Helical" evidence="5">
    <location>
        <begin position="379"/>
        <end position="395"/>
    </location>
</feature>
<dbReference type="EMBL" id="BDDD01000362">
    <property type="protein sequence ID" value="GAV64690.1"/>
    <property type="molecule type" value="Genomic_DNA"/>
</dbReference>
<dbReference type="Pfam" id="PF12906">
    <property type="entry name" value="RINGv"/>
    <property type="match status" value="1"/>
</dbReference>
<keyword evidence="5" id="KW-1133">Transmembrane helix</keyword>
<evidence type="ECO:0000313" key="7">
    <source>
        <dbReference type="EMBL" id="GAV64690.1"/>
    </source>
</evidence>
<dbReference type="OrthoDB" id="435038at2759"/>
<dbReference type="PANTHER" id="PTHR46158">
    <property type="entry name" value="OS02G0165000 PROTEIN"/>
    <property type="match status" value="1"/>
</dbReference>
<dbReference type="SMART" id="SM00744">
    <property type="entry name" value="RINGv"/>
    <property type="match status" value="1"/>
</dbReference>
<comment type="caution">
    <text evidence="7">The sequence shown here is derived from an EMBL/GenBank/DDBJ whole genome shotgun (WGS) entry which is preliminary data.</text>
</comment>
<evidence type="ECO:0000256" key="5">
    <source>
        <dbReference type="SAM" id="Phobius"/>
    </source>
</evidence>
<protein>
    <submittedName>
        <fullName evidence="7">RINGv domain-containing protein</fullName>
    </submittedName>
</protein>
<accession>A0A1Q3B9N2</accession>
<keyword evidence="3" id="KW-0862">Zinc</keyword>
<proteinExistence type="predicted"/>
<dbReference type="AlphaFoldDB" id="A0A1Q3B9N2"/>
<dbReference type="CDD" id="cd16495">
    <property type="entry name" value="RING_CH-C4HC3_MARCH"/>
    <property type="match status" value="1"/>
</dbReference>
<dbReference type="SUPFAM" id="SSF57850">
    <property type="entry name" value="RING/U-box"/>
    <property type="match status" value="1"/>
</dbReference>
<feature type="region of interest" description="Disordered" evidence="4">
    <location>
        <begin position="470"/>
        <end position="504"/>
    </location>
</feature>
<gene>
    <name evidence="7" type="ORF">CFOL_v3_08208</name>
</gene>
<dbReference type="Gene3D" id="3.30.40.10">
    <property type="entry name" value="Zinc/RING finger domain, C3HC4 (zinc finger)"/>
    <property type="match status" value="1"/>
</dbReference>
<feature type="transmembrane region" description="Helical" evidence="5">
    <location>
        <begin position="353"/>
        <end position="373"/>
    </location>
</feature>
<evidence type="ECO:0000313" key="8">
    <source>
        <dbReference type="Proteomes" id="UP000187406"/>
    </source>
</evidence>
<dbReference type="PROSITE" id="PS51292">
    <property type="entry name" value="ZF_RING_CH"/>
    <property type="match status" value="1"/>
</dbReference>
<dbReference type="FunCoup" id="A0A1Q3B9N2">
    <property type="interactions" value="15"/>
</dbReference>
<dbReference type="InterPro" id="IPR013083">
    <property type="entry name" value="Znf_RING/FYVE/PHD"/>
</dbReference>
<dbReference type="STRING" id="3775.A0A1Q3B9N2"/>
<name>A0A1Q3B9N2_CEPFO</name>
<organism evidence="7 8">
    <name type="scientific">Cephalotus follicularis</name>
    <name type="common">Albany pitcher plant</name>
    <dbReference type="NCBI Taxonomy" id="3775"/>
    <lineage>
        <taxon>Eukaryota</taxon>
        <taxon>Viridiplantae</taxon>
        <taxon>Streptophyta</taxon>
        <taxon>Embryophyta</taxon>
        <taxon>Tracheophyta</taxon>
        <taxon>Spermatophyta</taxon>
        <taxon>Magnoliopsida</taxon>
        <taxon>eudicotyledons</taxon>
        <taxon>Gunneridae</taxon>
        <taxon>Pentapetalae</taxon>
        <taxon>rosids</taxon>
        <taxon>fabids</taxon>
        <taxon>Oxalidales</taxon>
        <taxon>Cephalotaceae</taxon>
        <taxon>Cephalotus</taxon>
    </lineage>
</organism>
<feature type="compositionally biased region" description="Polar residues" evidence="4">
    <location>
        <begin position="161"/>
        <end position="175"/>
    </location>
</feature>
<evidence type="ECO:0000256" key="1">
    <source>
        <dbReference type="ARBA" id="ARBA00022723"/>
    </source>
</evidence>
<feature type="region of interest" description="Disordered" evidence="4">
    <location>
        <begin position="75"/>
        <end position="103"/>
    </location>
</feature>
<dbReference type="GO" id="GO:0008270">
    <property type="term" value="F:zinc ion binding"/>
    <property type="evidence" value="ECO:0007669"/>
    <property type="project" value="UniProtKB-KW"/>
</dbReference>
<feature type="region of interest" description="Disordered" evidence="4">
    <location>
        <begin position="161"/>
        <end position="180"/>
    </location>
</feature>
<evidence type="ECO:0000256" key="3">
    <source>
        <dbReference type="ARBA" id="ARBA00022833"/>
    </source>
</evidence>
<feature type="compositionally biased region" description="Polar residues" evidence="4">
    <location>
        <begin position="473"/>
        <end position="486"/>
    </location>
</feature>
<dbReference type="Proteomes" id="UP000187406">
    <property type="component" value="Unassembled WGS sequence"/>
</dbReference>
<feature type="compositionally biased region" description="Low complexity" evidence="4">
    <location>
        <begin position="89"/>
        <end position="103"/>
    </location>
</feature>
<keyword evidence="1" id="KW-0479">Metal-binding</keyword>
<reference evidence="8" key="1">
    <citation type="submission" date="2016-04" db="EMBL/GenBank/DDBJ databases">
        <title>Cephalotus genome sequencing.</title>
        <authorList>
            <person name="Fukushima K."/>
            <person name="Hasebe M."/>
            <person name="Fang X."/>
        </authorList>
    </citation>
    <scope>NUCLEOTIDE SEQUENCE [LARGE SCALE GENOMIC DNA]</scope>
    <source>
        <strain evidence="8">cv. St1</strain>
    </source>
</reference>